<proteinExistence type="inferred from homology"/>
<dbReference type="GO" id="GO:0007059">
    <property type="term" value="P:chromosome segregation"/>
    <property type="evidence" value="ECO:0007669"/>
    <property type="project" value="UniProtKB-KW"/>
</dbReference>
<name>A0A6S7BNM3_9BURK</name>
<evidence type="ECO:0000256" key="3">
    <source>
        <dbReference type="SAM" id="MobiDB-lite"/>
    </source>
</evidence>
<feature type="compositionally biased region" description="Low complexity" evidence="3">
    <location>
        <begin position="336"/>
        <end position="357"/>
    </location>
</feature>
<feature type="region of interest" description="Disordered" evidence="3">
    <location>
        <begin position="335"/>
        <end position="378"/>
    </location>
</feature>
<dbReference type="Gene3D" id="3.90.1530.30">
    <property type="match status" value="1"/>
</dbReference>
<dbReference type="GO" id="GO:0005694">
    <property type="term" value="C:chromosome"/>
    <property type="evidence" value="ECO:0007669"/>
    <property type="project" value="TreeGrafter"/>
</dbReference>
<reference evidence="5 6" key="1">
    <citation type="submission" date="2020-04" db="EMBL/GenBank/DDBJ databases">
        <authorList>
            <person name="De Canck E."/>
        </authorList>
    </citation>
    <scope>NUCLEOTIDE SEQUENCE [LARGE SCALE GENOMIC DNA]</scope>
    <source>
        <strain evidence="5 6">LMG 28138</strain>
    </source>
</reference>
<evidence type="ECO:0000259" key="4">
    <source>
        <dbReference type="SMART" id="SM00470"/>
    </source>
</evidence>
<dbReference type="RefSeq" id="WP_175108334.1">
    <property type="nucleotide sequence ID" value="NZ_CADIKM010000087.1"/>
</dbReference>
<comment type="similarity">
    <text evidence="1">Belongs to the ParB family.</text>
</comment>
<dbReference type="Pfam" id="PF02195">
    <property type="entry name" value="ParB_N"/>
    <property type="match status" value="1"/>
</dbReference>
<evidence type="ECO:0000256" key="2">
    <source>
        <dbReference type="ARBA" id="ARBA00022829"/>
    </source>
</evidence>
<dbReference type="GO" id="GO:0003677">
    <property type="term" value="F:DNA binding"/>
    <property type="evidence" value="ECO:0007669"/>
    <property type="project" value="InterPro"/>
</dbReference>
<dbReference type="PANTHER" id="PTHR33375">
    <property type="entry name" value="CHROMOSOME-PARTITIONING PROTEIN PARB-RELATED"/>
    <property type="match status" value="1"/>
</dbReference>
<dbReference type="EMBL" id="CADIKM010000087">
    <property type="protein sequence ID" value="CAB3806740.1"/>
    <property type="molecule type" value="Genomic_DNA"/>
</dbReference>
<evidence type="ECO:0000313" key="5">
    <source>
        <dbReference type="EMBL" id="CAB3806740.1"/>
    </source>
</evidence>
<dbReference type="InterPro" id="IPR003115">
    <property type="entry name" value="ParB_N"/>
</dbReference>
<dbReference type="SMART" id="SM00470">
    <property type="entry name" value="ParB"/>
    <property type="match status" value="1"/>
</dbReference>
<feature type="compositionally biased region" description="Low complexity" evidence="3">
    <location>
        <begin position="364"/>
        <end position="373"/>
    </location>
</feature>
<evidence type="ECO:0000313" key="6">
    <source>
        <dbReference type="Proteomes" id="UP000494115"/>
    </source>
</evidence>
<evidence type="ECO:0000256" key="1">
    <source>
        <dbReference type="ARBA" id="ARBA00006295"/>
    </source>
</evidence>
<dbReference type="InterPro" id="IPR036086">
    <property type="entry name" value="ParB/Sulfiredoxin_sf"/>
</dbReference>
<accession>A0A6S7BNM3</accession>
<dbReference type="Gene3D" id="1.10.10.2830">
    <property type="match status" value="1"/>
</dbReference>
<dbReference type="SUPFAM" id="SSF109709">
    <property type="entry name" value="KorB DNA-binding domain-like"/>
    <property type="match status" value="1"/>
</dbReference>
<dbReference type="AlphaFoldDB" id="A0A6S7BNM3"/>
<feature type="compositionally biased region" description="Basic residues" evidence="3">
    <location>
        <begin position="393"/>
        <end position="403"/>
    </location>
</feature>
<dbReference type="Pfam" id="PF17762">
    <property type="entry name" value="HTH_ParB"/>
    <property type="match status" value="1"/>
</dbReference>
<dbReference type="InterPro" id="IPR022396">
    <property type="entry name" value="PRTRC_ParB"/>
</dbReference>
<feature type="region of interest" description="Disordered" evidence="3">
    <location>
        <begin position="393"/>
        <end position="422"/>
    </location>
</feature>
<dbReference type="InterPro" id="IPR050336">
    <property type="entry name" value="Chromosome_partition/occlusion"/>
</dbReference>
<dbReference type="InterPro" id="IPR004437">
    <property type="entry name" value="ParB/RepB/Spo0J"/>
</dbReference>
<keyword evidence="6" id="KW-1185">Reference proteome</keyword>
<gene>
    <name evidence="5" type="primary">noc_3</name>
    <name evidence="5" type="ORF">LMG28138_05836</name>
</gene>
<feature type="domain" description="ParB-like N-terminal" evidence="4">
    <location>
        <begin position="4"/>
        <end position="96"/>
    </location>
</feature>
<dbReference type="PANTHER" id="PTHR33375:SF1">
    <property type="entry name" value="CHROMOSOME-PARTITIONING PROTEIN PARB-RELATED"/>
    <property type="match status" value="1"/>
</dbReference>
<keyword evidence="2" id="KW-0159">Chromosome partition</keyword>
<dbReference type="InterPro" id="IPR041468">
    <property type="entry name" value="HTH_ParB/Spo0J"/>
</dbReference>
<protein>
    <submittedName>
        <fullName evidence="5">Nucleoid occlusion protein</fullName>
    </submittedName>
</protein>
<sequence length="422" mass="45433">MQQPTVPLRSIVSMYNPRVYFDPVKMAELAASIRAQGLAQPVVVRTIDDGTYALIAGARRCRAALEVFGEDFDMPVMFRDDLDEVGARILALAENTQRDDMAPSEEAIAAAAAVGLCKGDRDEAMRLVGWDRAKFESRLALMNCSSTVLEALNTRQIKLGHGELLAALGKDKQDVLLPVIISENKTVAELKKVIENASCALASAIFDKSDCAACPHNSSLQTEMFGEAIGTGNCTNRACFNEKTDKQIETVATGLREEYPVVRIVRVGDNNTRVQLSVDGPSGVGEEQAKACHACQHYGVAVSGLPDSIGKVYRGQCFDTVCNMKKVGDRLKAEKAAQAAADPKTSSTGKGTSSPKAAGDKSGKAAGESAATSVAESERVKAYRVALWRKALAKRTRRSRSGQRRFCPSLRSFKSHAPNSTR</sequence>
<dbReference type="NCBIfam" id="TIGR03734">
    <property type="entry name" value="PRTRC_parB"/>
    <property type="match status" value="1"/>
</dbReference>
<dbReference type="SUPFAM" id="SSF110849">
    <property type="entry name" value="ParB/Sulfiredoxin"/>
    <property type="match status" value="1"/>
</dbReference>
<dbReference type="Proteomes" id="UP000494115">
    <property type="component" value="Unassembled WGS sequence"/>
</dbReference>
<organism evidence="5 6">
    <name type="scientific">Pararobbsia alpina</name>
    <dbReference type="NCBI Taxonomy" id="621374"/>
    <lineage>
        <taxon>Bacteria</taxon>
        <taxon>Pseudomonadati</taxon>
        <taxon>Pseudomonadota</taxon>
        <taxon>Betaproteobacteria</taxon>
        <taxon>Burkholderiales</taxon>
        <taxon>Burkholderiaceae</taxon>
        <taxon>Pararobbsia</taxon>
    </lineage>
</organism>
<dbReference type="NCBIfam" id="TIGR00180">
    <property type="entry name" value="parB_part"/>
    <property type="match status" value="1"/>
</dbReference>